<evidence type="ECO:0000313" key="3">
    <source>
        <dbReference type="Proteomes" id="UP001500603"/>
    </source>
</evidence>
<dbReference type="Proteomes" id="UP001500603">
    <property type="component" value="Unassembled WGS sequence"/>
</dbReference>
<protein>
    <submittedName>
        <fullName evidence="2">Amidase</fullName>
    </submittedName>
</protein>
<dbReference type="InterPro" id="IPR023631">
    <property type="entry name" value="Amidase_dom"/>
</dbReference>
<dbReference type="Gene3D" id="3.90.1300.10">
    <property type="entry name" value="Amidase signature (AS) domain"/>
    <property type="match status" value="1"/>
</dbReference>
<name>A0ABP9KWV7_9NOCA</name>
<accession>A0ABP9KWV7</accession>
<dbReference type="InterPro" id="IPR036928">
    <property type="entry name" value="AS_sf"/>
</dbReference>
<dbReference type="RefSeq" id="WP_345498732.1">
    <property type="nucleotide sequence ID" value="NZ_BAABJM010000006.1"/>
</dbReference>
<evidence type="ECO:0000313" key="2">
    <source>
        <dbReference type="EMBL" id="GAA5065512.1"/>
    </source>
</evidence>
<proteinExistence type="predicted"/>
<dbReference type="PANTHER" id="PTHR11895:SF176">
    <property type="entry name" value="AMIDASE AMID-RELATED"/>
    <property type="match status" value="1"/>
</dbReference>
<dbReference type="SUPFAM" id="SSF75304">
    <property type="entry name" value="Amidase signature (AS) enzymes"/>
    <property type="match status" value="1"/>
</dbReference>
<organism evidence="2 3">
    <name type="scientific">Nocardia callitridis</name>
    <dbReference type="NCBI Taxonomy" id="648753"/>
    <lineage>
        <taxon>Bacteria</taxon>
        <taxon>Bacillati</taxon>
        <taxon>Actinomycetota</taxon>
        <taxon>Actinomycetes</taxon>
        <taxon>Mycobacteriales</taxon>
        <taxon>Nocardiaceae</taxon>
        <taxon>Nocardia</taxon>
    </lineage>
</organism>
<dbReference type="EMBL" id="BAABJM010000006">
    <property type="protein sequence ID" value="GAA5065512.1"/>
    <property type="molecule type" value="Genomic_DNA"/>
</dbReference>
<dbReference type="Pfam" id="PF01425">
    <property type="entry name" value="Amidase"/>
    <property type="match status" value="1"/>
</dbReference>
<dbReference type="PANTHER" id="PTHR11895">
    <property type="entry name" value="TRANSAMIDASE"/>
    <property type="match status" value="1"/>
</dbReference>
<evidence type="ECO:0000259" key="1">
    <source>
        <dbReference type="Pfam" id="PF01425"/>
    </source>
</evidence>
<comment type="caution">
    <text evidence="2">The sequence shown here is derived from an EMBL/GenBank/DDBJ whole genome shotgun (WGS) entry which is preliminary data.</text>
</comment>
<dbReference type="InterPro" id="IPR000120">
    <property type="entry name" value="Amidase"/>
</dbReference>
<gene>
    <name evidence="2" type="ORF">GCM10023318_52700</name>
</gene>
<reference evidence="3" key="1">
    <citation type="journal article" date="2019" name="Int. J. Syst. Evol. Microbiol.">
        <title>The Global Catalogue of Microorganisms (GCM) 10K type strain sequencing project: providing services to taxonomists for standard genome sequencing and annotation.</title>
        <authorList>
            <consortium name="The Broad Institute Genomics Platform"/>
            <consortium name="The Broad Institute Genome Sequencing Center for Infectious Disease"/>
            <person name="Wu L."/>
            <person name="Ma J."/>
        </authorList>
    </citation>
    <scope>NUCLEOTIDE SEQUENCE [LARGE SCALE GENOMIC DNA]</scope>
    <source>
        <strain evidence="3">JCM 18298</strain>
    </source>
</reference>
<keyword evidence="3" id="KW-1185">Reference proteome</keyword>
<feature type="domain" description="Amidase" evidence="1">
    <location>
        <begin position="14"/>
        <end position="375"/>
    </location>
</feature>
<sequence length="398" mass="42015">MLNSVVTWIDAPETATDGPLSGMRVGVKDNIDVAGVASTCGSRFFADRIARTDADVVRLLRAAGAIVTSKLNMAEFAVGVTSQNSAAGGVRNPWDLERVPAGSSGGSGAAVAAGLVDASLGTDTGGSVRLPASACGVAGLRPTWGAISNGGVFPVSARFDTVGPMARRVADVARVFDVLTTRRVTSGAAARRVGVPRTFITDDIDPAIAAAVETVAGAMARLGYEIVPIDIPGVEDAQDVVYTLLYSEVAQLHRDRLARSPSLFQKATFERVSLGLDISESQRAAAESSLLRYRRTLARTFGEVDVVLTPTMPIDVPPVEESDDVVAQSRRMGQFSYPWSLHEGPTLAIPVGFHPESGMPIGAQLTAAADREAQLFELGQRYQQITNWHNVIPPIMMG</sequence>